<proteinExistence type="predicted"/>
<dbReference type="KEGG" id="asal:CFBP5507_06300"/>
<dbReference type="RefSeq" id="WP_137410386.1">
    <property type="nucleotide sequence ID" value="NZ_CP109968.1"/>
</dbReference>
<name>A0A4Z1RA93_9HYPH</name>
<protein>
    <submittedName>
        <fullName evidence="1">Uncharacterized protein</fullName>
    </submittedName>
</protein>
<gene>
    <name evidence="1" type="ORF">CFBP5507_06300</name>
</gene>
<accession>A0A4Z1RA93</accession>
<dbReference type="Proteomes" id="UP000298735">
    <property type="component" value="Chromosome Circular"/>
</dbReference>
<evidence type="ECO:0000313" key="2">
    <source>
        <dbReference type="Proteomes" id="UP000298735"/>
    </source>
</evidence>
<reference evidence="1" key="1">
    <citation type="submission" date="2022-10" db="EMBL/GenBank/DDBJ databases">
        <title>Complete genome sequence of Agrobacterium salinitolerans CFBP5507.</title>
        <authorList>
            <person name="Tchabashvili S."/>
            <person name="Yen H.-C."/>
            <person name="Haryono M."/>
            <person name="Lin Y.-C."/>
            <person name="Lai E.-M."/>
            <person name="Kuo C.-H."/>
        </authorList>
    </citation>
    <scope>NUCLEOTIDE SEQUENCE</scope>
    <source>
        <strain evidence="1">CFBP5507</strain>
    </source>
</reference>
<dbReference type="OrthoDB" id="8456457at2"/>
<dbReference type="AlphaFoldDB" id="A0A4Z1RA93"/>
<sequence>MNTAQIIARLRNGDKLHMQLSDGKRVWWFEGPHQNIPEKVITAIIAADDAIMETGDSLFGLIGNSQTWEVKDGS</sequence>
<organism evidence="1 2">
    <name type="scientific">Agrobacterium salinitolerans</name>
    <dbReference type="NCBI Taxonomy" id="1183413"/>
    <lineage>
        <taxon>Bacteria</taxon>
        <taxon>Pseudomonadati</taxon>
        <taxon>Pseudomonadota</taxon>
        <taxon>Alphaproteobacteria</taxon>
        <taxon>Hyphomicrobiales</taxon>
        <taxon>Rhizobiaceae</taxon>
        <taxon>Rhizobium/Agrobacterium group</taxon>
        <taxon>Agrobacterium</taxon>
    </lineage>
</organism>
<evidence type="ECO:0000313" key="1">
    <source>
        <dbReference type="EMBL" id="UYZ08611.1"/>
    </source>
</evidence>
<dbReference type="EMBL" id="CP109968">
    <property type="protein sequence ID" value="UYZ08611.1"/>
    <property type="molecule type" value="Genomic_DNA"/>
</dbReference>